<organism evidence="2 3">
    <name type="scientific">Streptomyces orinoci</name>
    <name type="common">Streptoverticillium orinoci</name>
    <dbReference type="NCBI Taxonomy" id="67339"/>
    <lineage>
        <taxon>Bacteria</taxon>
        <taxon>Bacillati</taxon>
        <taxon>Actinomycetota</taxon>
        <taxon>Actinomycetes</taxon>
        <taxon>Kitasatosporales</taxon>
        <taxon>Streptomycetaceae</taxon>
        <taxon>Streptomyces</taxon>
    </lineage>
</organism>
<dbReference type="Proteomes" id="UP001552594">
    <property type="component" value="Unassembled WGS sequence"/>
</dbReference>
<reference evidence="2 3" key="1">
    <citation type="submission" date="2024-06" db="EMBL/GenBank/DDBJ databases">
        <title>The Natural Products Discovery Center: Release of the First 8490 Sequenced Strains for Exploring Actinobacteria Biosynthetic Diversity.</title>
        <authorList>
            <person name="Kalkreuter E."/>
            <person name="Kautsar S.A."/>
            <person name="Yang D."/>
            <person name="Bader C.D."/>
            <person name="Teijaro C.N."/>
            <person name="Fluegel L."/>
            <person name="Davis C.M."/>
            <person name="Simpson J.R."/>
            <person name="Lauterbach L."/>
            <person name="Steele A.D."/>
            <person name="Gui C."/>
            <person name="Meng S."/>
            <person name="Li G."/>
            <person name="Viehrig K."/>
            <person name="Ye F."/>
            <person name="Su P."/>
            <person name="Kiefer A.F."/>
            <person name="Nichols A."/>
            <person name="Cepeda A.J."/>
            <person name="Yan W."/>
            <person name="Fan B."/>
            <person name="Jiang Y."/>
            <person name="Adhikari A."/>
            <person name="Zheng C.-J."/>
            <person name="Schuster L."/>
            <person name="Cowan T.M."/>
            <person name="Smanski M.J."/>
            <person name="Chevrette M.G."/>
            <person name="De Carvalho L.P.S."/>
            <person name="Shen B."/>
        </authorList>
    </citation>
    <scope>NUCLEOTIDE SEQUENCE [LARGE SCALE GENOMIC DNA]</scope>
    <source>
        <strain evidence="2 3">NPDC052347</strain>
    </source>
</reference>
<feature type="domain" description="DUF397" evidence="1">
    <location>
        <begin position="11"/>
        <end position="65"/>
    </location>
</feature>
<dbReference type="EMBL" id="JBFAUK010000026">
    <property type="protein sequence ID" value="MEV5510000.1"/>
    <property type="molecule type" value="Genomic_DNA"/>
</dbReference>
<dbReference type="InterPro" id="IPR007278">
    <property type="entry name" value="DUF397"/>
</dbReference>
<comment type="caution">
    <text evidence="2">The sequence shown here is derived from an EMBL/GenBank/DDBJ whole genome shotgun (WGS) entry which is preliminary data.</text>
</comment>
<gene>
    <name evidence="2" type="ORF">AB0L16_26775</name>
</gene>
<proteinExistence type="predicted"/>
<name>A0ABV3K4N5_STRON</name>
<evidence type="ECO:0000313" key="2">
    <source>
        <dbReference type="EMBL" id="MEV5510000.1"/>
    </source>
</evidence>
<evidence type="ECO:0000313" key="3">
    <source>
        <dbReference type="Proteomes" id="UP001552594"/>
    </source>
</evidence>
<sequence>MPDCQPGLNAAVWRKSSYSNPDGGQCVEVADGIQGQVPVRDSKRPTYTPLTPSIHAWQALVRAIRLGRLEP</sequence>
<evidence type="ECO:0000259" key="1">
    <source>
        <dbReference type="Pfam" id="PF04149"/>
    </source>
</evidence>
<keyword evidence="3" id="KW-1185">Reference proteome</keyword>
<protein>
    <submittedName>
        <fullName evidence="2">DUF397 domain-containing protein</fullName>
    </submittedName>
</protein>
<dbReference type="Pfam" id="PF04149">
    <property type="entry name" value="DUF397"/>
    <property type="match status" value="1"/>
</dbReference>
<accession>A0ABV3K4N5</accession>